<dbReference type="Pfam" id="PF01588">
    <property type="entry name" value="tRNA_bind"/>
    <property type="match status" value="1"/>
</dbReference>
<keyword evidence="12 14" id="KW-0648">Protein biosynthesis</keyword>
<feature type="compositionally biased region" description="Basic and acidic residues" evidence="16">
    <location>
        <begin position="588"/>
        <end position="604"/>
    </location>
</feature>
<dbReference type="EC" id="6.1.1.20" evidence="14"/>
<keyword evidence="10 14" id="KW-0460">Magnesium</keyword>
<evidence type="ECO:0000256" key="14">
    <source>
        <dbReference type="HAMAP-Rule" id="MF_00284"/>
    </source>
</evidence>
<dbReference type="Gene3D" id="2.40.50.140">
    <property type="entry name" value="Nucleic acid-binding proteins"/>
    <property type="match status" value="1"/>
</dbReference>
<dbReference type="Proteomes" id="UP000190395">
    <property type="component" value="Unassembled WGS sequence"/>
</dbReference>
<reference evidence="19 20" key="1">
    <citation type="submission" date="2017-02" db="EMBL/GenBank/DDBJ databases">
        <authorList>
            <person name="Peterson S.W."/>
        </authorList>
    </citation>
    <scope>NUCLEOTIDE SEQUENCE [LARGE SCALE GENOMIC DNA]</scope>
    <source>
        <strain evidence="19 20">ATCC BAA-909</strain>
    </source>
</reference>
<keyword evidence="5 15" id="KW-0820">tRNA-binding</keyword>
<dbReference type="SUPFAM" id="SSF55681">
    <property type="entry name" value="Class II aaRS and biotin synthetases"/>
    <property type="match status" value="1"/>
</dbReference>
<keyword evidence="6 14" id="KW-0436">Ligase</keyword>
<dbReference type="Pfam" id="PF03484">
    <property type="entry name" value="B5"/>
    <property type="match status" value="1"/>
</dbReference>
<dbReference type="InterPro" id="IPR041616">
    <property type="entry name" value="PheRS_beta_core"/>
</dbReference>
<evidence type="ECO:0000259" key="17">
    <source>
        <dbReference type="PROSITE" id="PS50886"/>
    </source>
</evidence>
<dbReference type="PROSITE" id="PS51483">
    <property type="entry name" value="B5"/>
    <property type="match status" value="1"/>
</dbReference>
<keyword evidence="13 14" id="KW-0030">Aminoacyl-tRNA synthetase</keyword>
<evidence type="ECO:0000256" key="7">
    <source>
        <dbReference type="ARBA" id="ARBA00022723"/>
    </source>
</evidence>
<feature type="binding site" evidence="14">
    <location>
        <position position="374"/>
    </location>
    <ligand>
        <name>Mg(2+)</name>
        <dbReference type="ChEBI" id="CHEBI:18420"/>
        <note>shared with alpha subunit</note>
    </ligand>
</feature>
<dbReference type="InterPro" id="IPR022918">
    <property type="entry name" value="Phe_tRNA_ligase_beta2_arc"/>
</dbReference>
<evidence type="ECO:0000256" key="13">
    <source>
        <dbReference type="ARBA" id="ARBA00023146"/>
    </source>
</evidence>
<keyword evidence="8 14" id="KW-0547">Nucleotide-binding</keyword>
<evidence type="ECO:0000256" key="9">
    <source>
        <dbReference type="ARBA" id="ARBA00022840"/>
    </source>
</evidence>
<comment type="similarity">
    <text evidence="3 14">Belongs to the phenylalanyl-tRNA synthetase beta subunit family. Type 2 subfamily.</text>
</comment>
<organism evidence="19 20">
    <name type="scientific">Treponema berlinense</name>
    <dbReference type="NCBI Taxonomy" id="225004"/>
    <lineage>
        <taxon>Bacteria</taxon>
        <taxon>Pseudomonadati</taxon>
        <taxon>Spirochaetota</taxon>
        <taxon>Spirochaetia</taxon>
        <taxon>Spirochaetales</taxon>
        <taxon>Treponemataceae</taxon>
        <taxon>Treponema</taxon>
    </lineage>
</organism>
<evidence type="ECO:0000256" key="5">
    <source>
        <dbReference type="ARBA" id="ARBA00022555"/>
    </source>
</evidence>
<evidence type="ECO:0000256" key="15">
    <source>
        <dbReference type="PROSITE-ProRule" id="PRU00209"/>
    </source>
</evidence>
<evidence type="ECO:0000256" key="3">
    <source>
        <dbReference type="ARBA" id="ARBA00007438"/>
    </source>
</evidence>
<dbReference type="InterPro" id="IPR012340">
    <property type="entry name" value="NA-bd_OB-fold"/>
</dbReference>
<feature type="binding site" evidence="14">
    <location>
        <position position="364"/>
    </location>
    <ligand>
        <name>Mg(2+)</name>
        <dbReference type="ChEBI" id="CHEBI:18420"/>
        <note>shared with alpha subunit</note>
    </ligand>
</feature>
<feature type="domain" description="TRNA-binding" evidence="17">
    <location>
        <begin position="621"/>
        <end position="725"/>
    </location>
</feature>
<keyword evidence="11 15" id="KW-0694">RNA-binding</keyword>
<evidence type="ECO:0000256" key="4">
    <source>
        <dbReference type="ARBA" id="ARBA00022490"/>
    </source>
</evidence>
<protein>
    <recommendedName>
        <fullName evidence="14">Phenylalanine--tRNA ligase beta subunit</fullName>
        <ecNumber evidence="14">6.1.1.20</ecNumber>
    </recommendedName>
    <alternativeName>
        <fullName evidence="14">Phenylalanyl-tRNA synthetase beta subunit</fullName>
        <shortName evidence="14">PheRS</shortName>
    </alternativeName>
</protein>
<dbReference type="GO" id="GO:0004826">
    <property type="term" value="F:phenylalanine-tRNA ligase activity"/>
    <property type="evidence" value="ECO:0007669"/>
    <property type="project" value="UniProtKB-UniRule"/>
</dbReference>
<dbReference type="InterPro" id="IPR045060">
    <property type="entry name" value="Phe-tRNA-ligase_IIc_bsu"/>
</dbReference>
<dbReference type="GO" id="GO:0009328">
    <property type="term" value="C:phenylalanine-tRNA ligase complex"/>
    <property type="evidence" value="ECO:0007669"/>
    <property type="project" value="TreeGrafter"/>
</dbReference>
<keyword evidence="20" id="KW-1185">Reference proteome</keyword>
<sequence>MPKIEVNENLFFNLLGKKYDFDTLEKKLTFAKAELDEKPDMSQPENERVIKIELNDTNRPDLWSTGGVTRQLRIHEGAKRSNYSSFLSKKDSVKDCADRVITVDPEMKNIRPYMVSFVISGKPIDDPMLKDIIQTQEKLCWNFGRKRRSISMGVYRMADIKWPCHYKAVDPDKTSFVPLQCEQPMTCRQILTEHPKGKDFGWIIKDLPKFPLLTDDTDEVLSMAPVINSATLGAVQVGDKDLMVELTGDNMENLMLSANIVACDFFDAGYEILPVKVVHPYETALGKEVVAPFYFQPSTKTTLAAINKKLGCDLTKDEVLDALARMDNDVSAKDFDASEKTASYLKANKNDVEFVLNPPPYRNDFLHEVDIIEDVMIGVGLDNFKPVRPSDFTVGQLSDVTLFSRKAKEIMVGLGYQEMIFNYLGSKRDYIDRMCVSSENVIEISNPMSENYQFVRPSIIASLLRAESQAGQAVFPHKIFEIGKVAFLDSSENTGTKTIQSLGFMTACNNANFNSLASEVSTLLYLLDHKYDVKEVEDPRFIPGRQAAIMLNGKQVGVFGEVHPQVLENWGIIVPCVAGEIDIEALMPKEKPHSKPAEKAKNESKPAGNISPAETDPAAYFNSHIELLVAKIEKVETNPQGDKLYVETMDDGSGTPRIIQSGLRPYLKEEELLGKHVIIAANLAPRKMKGVESRGMLLACDYTEDGKEKVELLTAPWASPGTVITLEGSEPGEKPAKIDIDKFCKVSYKIQNHSFVIAGKNALAAGKPVTTQKADNCDVE</sequence>
<dbReference type="STRING" id="225004.SAMN02745152_01900"/>
<name>A0A1T4QAC0_9SPIR</name>
<dbReference type="GO" id="GO:0006432">
    <property type="term" value="P:phenylalanyl-tRNA aminoacylation"/>
    <property type="evidence" value="ECO:0007669"/>
    <property type="project" value="UniProtKB-UniRule"/>
</dbReference>
<keyword evidence="9 14" id="KW-0067">ATP-binding</keyword>
<dbReference type="InterPro" id="IPR009061">
    <property type="entry name" value="DNA-bd_dom_put_sf"/>
</dbReference>
<comment type="subunit">
    <text evidence="14">Tetramer of two alpha and two beta subunits.</text>
</comment>
<evidence type="ECO:0000259" key="18">
    <source>
        <dbReference type="PROSITE" id="PS51483"/>
    </source>
</evidence>
<dbReference type="CDD" id="cd00769">
    <property type="entry name" value="PheRS_beta_core"/>
    <property type="match status" value="1"/>
</dbReference>
<dbReference type="EMBL" id="FUXC01000012">
    <property type="protein sequence ID" value="SKA00471.1"/>
    <property type="molecule type" value="Genomic_DNA"/>
</dbReference>
<dbReference type="SMART" id="SM00874">
    <property type="entry name" value="B5"/>
    <property type="match status" value="1"/>
</dbReference>
<dbReference type="InterPro" id="IPR004531">
    <property type="entry name" value="Phe-tRNA-synth_IIc_bsu_arc_euk"/>
</dbReference>
<comment type="subcellular location">
    <subcellularLocation>
        <location evidence="2 14">Cytoplasm</location>
    </subcellularLocation>
</comment>
<dbReference type="InterPro" id="IPR005147">
    <property type="entry name" value="tRNA_synthase_B5-dom"/>
</dbReference>
<dbReference type="PANTHER" id="PTHR10947">
    <property type="entry name" value="PHENYLALANYL-TRNA SYNTHETASE BETA CHAIN AND LEUCINE-RICH REPEAT-CONTAINING PROTEIN 47"/>
    <property type="match status" value="1"/>
</dbReference>
<accession>A0A1T4QAC0</accession>
<evidence type="ECO:0000313" key="20">
    <source>
        <dbReference type="Proteomes" id="UP000190395"/>
    </source>
</evidence>
<keyword evidence="7 14" id="KW-0479">Metal-binding</keyword>
<keyword evidence="4 14" id="KW-0963">Cytoplasm</keyword>
<comment type="cofactor">
    <cofactor evidence="1 14">
        <name>Mg(2+)</name>
        <dbReference type="ChEBI" id="CHEBI:18420"/>
    </cofactor>
</comment>
<evidence type="ECO:0000256" key="1">
    <source>
        <dbReference type="ARBA" id="ARBA00001946"/>
    </source>
</evidence>
<evidence type="ECO:0000256" key="8">
    <source>
        <dbReference type="ARBA" id="ARBA00022741"/>
    </source>
</evidence>
<dbReference type="SUPFAM" id="SSF46955">
    <property type="entry name" value="Putative DNA-binding domain"/>
    <property type="match status" value="1"/>
</dbReference>
<dbReference type="GO" id="GO:0000287">
    <property type="term" value="F:magnesium ion binding"/>
    <property type="evidence" value="ECO:0007669"/>
    <property type="project" value="InterPro"/>
</dbReference>
<evidence type="ECO:0000313" key="19">
    <source>
        <dbReference type="EMBL" id="SKA00471.1"/>
    </source>
</evidence>
<dbReference type="Pfam" id="PF17759">
    <property type="entry name" value="tRNA_synthFbeta"/>
    <property type="match status" value="1"/>
</dbReference>
<dbReference type="AlphaFoldDB" id="A0A1T4QAC0"/>
<dbReference type="Gene3D" id="3.50.40.10">
    <property type="entry name" value="Phenylalanyl-trna Synthetase, Chain B, domain 3"/>
    <property type="match status" value="1"/>
</dbReference>
<dbReference type="GeneID" id="303368129"/>
<dbReference type="SMART" id="SM00873">
    <property type="entry name" value="B3_4"/>
    <property type="match status" value="1"/>
</dbReference>
<dbReference type="InterPro" id="IPR005146">
    <property type="entry name" value="B3/B4_tRNA-bd"/>
</dbReference>
<dbReference type="Gene3D" id="3.30.930.10">
    <property type="entry name" value="Bira Bifunctional Protein, Domain 2"/>
    <property type="match status" value="1"/>
</dbReference>
<feature type="region of interest" description="Disordered" evidence="16">
    <location>
        <begin position="588"/>
        <end position="615"/>
    </location>
</feature>
<feature type="binding site" evidence="14">
    <location>
        <position position="370"/>
    </location>
    <ligand>
        <name>Mg(2+)</name>
        <dbReference type="ChEBI" id="CHEBI:18420"/>
        <note>shared with alpha subunit</note>
    </ligand>
</feature>
<evidence type="ECO:0000256" key="2">
    <source>
        <dbReference type="ARBA" id="ARBA00004496"/>
    </source>
</evidence>
<feature type="domain" description="B5" evidence="18">
    <location>
        <begin position="294"/>
        <end position="386"/>
    </location>
</feature>
<dbReference type="Pfam" id="PF18262">
    <property type="entry name" value="PhetRS_B1"/>
    <property type="match status" value="1"/>
</dbReference>
<dbReference type="NCBIfam" id="TIGR00471">
    <property type="entry name" value="pheT_arch"/>
    <property type="match status" value="1"/>
</dbReference>
<dbReference type="InterPro" id="IPR040659">
    <property type="entry name" value="PhetRS_B1"/>
</dbReference>
<dbReference type="GO" id="GO:0005524">
    <property type="term" value="F:ATP binding"/>
    <property type="evidence" value="ECO:0007669"/>
    <property type="project" value="UniProtKB-UniRule"/>
</dbReference>
<evidence type="ECO:0000256" key="11">
    <source>
        <dbReference type="ARBA" id="ARBA00022884"/>
    </source>
</evidence>
<dbReference type="Gene3D" id="3.30.56.10">
    <property type="match status" value="2"/>
</dbReference>
<proteinExistence type="inferred from homology"/>
<comment type="catalytic activity">
    <reaction evidence="14">
        <text>tRNA(Phe) + L-phenylalanine + ATP = L-phenylalanyl-tRNA(Phe) + AMP + diphosphate + H(+)</text>
        <dbReference type="Rhea" id="RHEA:19413"/>
        <dbReference type="Rhea" id="RHEA-COMP:9668"/>
        <dbReference type="Rhea" id="RHEA-COMP:9699"/>
        <dbReference type="ChEBI" id="CHEBI:15378"/>
        <dbReference type="ChEBI" id="CHEBI:30616"/>
        <dbReference type="ChEBI" id="CHEBI:33019"/>
        <dbReference type="ChEBI" id="CHEBI:58095"/>
        <dbReference type="ChEBI" id="CHEBI:78442"/>
        <dbReference type="ChEBI" id="CHEBI:78531"/>
        <dbReference type="ChEBI" id="CHEBI:456215"/>
        <dbReference type="EC" id="6.1.1.20"/>
    </reaction>
</comment>
<gene>
    <name evidence="14" type="primary">pheT</name>
    <name evidence="19" type="ORF">SAMN02745152_01900</name>
</gene>
<dbReference type="InterPro" id="IPR045864">
    <property type="entry name" value="aa-tRNA-synth_II/BPL/LPL"/>
</dbReference>
<dbReference type="SUPFAM" id="SSF50249">
    <property type="entry name" value="Nucleic acid-binding proteins"/>
    <property type="match status" value="1"/>
</dbReference>
<dbReference type="RefSeq" id="WP_078931635.1">
    <property type="nucleotide sequence ID" value="NZ_FUXC01000012.1"/>
</dbReference>
<feature type="binding site" evidence="14">
    <location>
        <position position="373"/>
    </location>
    <ligand>
        <name>Mg(2+)</name>
        <dbReference type="ChEBI" id="CHEBI:18420"/>
        <note>shared with alpha subunit</note>
    </ligand>
</feature>
<evidence type="ECO:0000256" key="6">
    <source>
        <dbReference type="ARBA" id="ARBA00022598"/>
    </source>
</evidence>
<dbReference type="OrthoDB" id="9805455at2"/>
<dbReference type="HAMAP" id="MF_00284">
    <property type="entry name" value="Phe_tRNA_synth_beta2"/>
    <property type="match status" value="1"/>
</dbReference>
<dbReference type="GO" id="GO:0000049">
    <property type="term" value="F:tRNA binding"/>
    <property type="evidence" value="ECO:0007669"/>
    <property type="project" value="UniProtKB-UniRule"/>
</dbReference>
<dbReference type="InterPro" id="IPR002547">
    <property type="entry name" value="tRNA-bd_dom"/>
</dbReference>
<dbReference type="PANTHER" id="PTHR10947:SF0">
    <property type="entry name" value="PHENYLALANINE--TRNA LIGASE BETA SUBUNIT"/>
    <property type="match status" value="1"/>
</dbReference>
<dbReference type="PROSITE" id="PS50886">
    <property type="entry name" value="TRBD"/>
    <property type="match status" value="1"/>
</dbReference>
<dbReference type="InterPro" id="IPR020825">
    <property type="entry name" value="Phe-tRNA_synthase-like_B3/B4"/>
</dbReference>
<evidence type="ECO:0000256" key="16">
    <source>
        <dbReference type="SAM" id="MobiDB-lite"/>
    </source>
</evidence>
<evidence type="ECO:0000256" key="10">
    <source>
        <dbReference type="ARBA" id="ARBA00022842"/>
    </source>
</evidence>
<evidence type="ECO:0000256" key="12">
    <source>
        <dbReference type="ARBA" id="ARBA00022917"/>
    </source>
</evidence>